<evidence type="ECO:0000313" key="4">
    <source>
        <dbReference type="Proteomes" id="UP001054252"/>
    </source>
</evidence>
<dbReference type="Proteomes" id="UP001054252">
    <property type="component" value="Unassembled WGS sequence"/>
</dbReference>
<dbReference type="Pfam" id="PF04525">
    <property type="entry name" value="LOR"/>
    <property type="match status" value="1"/>
</dbReference>
<dbReference type="PANTHER" id="PTHR31087:SF85">
    <property type="entry name" value="PROTEIN LURP-ONE-RELATED 7"/>
    <property type="match status" value="1"/>
</dbReference>
<evidence type="ECO:0000313" key="3">
    <source>
        <dbReference type="EMBL" id="GKV02203.1"/>
    </source>
</evidence>
<feature type="compositionally biased region" description="Gly residues" evidence="2">
    <location>
        <begin position="96"/>
        <end position="126"/>
    </location>
</feature>
<dbReference type="PANTHER" id="PTHR31087">
    <property type="match status" value="1"/>
</dbReference>
<comment type="similarity">
    <text evidence="1">Belongs to the LOR family.</text>
</comment>
<sequence length="126" mass="12865">MFQWKTKLDVFLANNSEQKVCDFKVKGSWSDHTPSVFYAGESSSVIAQMHKKMEVESVVKGKKTVMVTVFPNRDYGFIVALMVILTAIKEHSQDDGGAGGDDAGGGDGGAGCGGGGGGGCGGGGGG</sequence>
<dbReference type="SUPFAM" id="SSF54518">
    <property type="entry name" value="Tubby C-terminal domain-like"/>
    <property type="match status" value="1"/>
</dbReference>
<protein>
    <submittedName>
        <fullName evidence="3">Uncharacterized protein</fullName>
    </submittedName>
</protein>
<dbReference type="Gene3D" id="2.40.160.200">
    <property type="entry name" value="LURP1-related"/>
    <property type="match status" value="1"/>
</dbReference>
<gene>
    <name evidence="3" type="ORF">SLEP1_g14663</name>
</gene>
<dbReference type="EMBL" id="BPVZ01000018">
    <property type="protein sequence ID" value="GKV02203.1"/>
    <property type="molecule type" value="Genomic_DNA"/>
</dbReference>
<dbReference type="InterPro" id="IPR038595">
    <property type="entry name" value="LOR_sf"/>
</dbReference>
<dbReference type="InterPro" id="IPR007612">
    <property type="entry name" value="LOR"/>
</dbReference>
<organism evidence="3 4">
    <name type="scientific">Rubroshorea leprosula</name>
    <dbReference type="NCBI Taxonomy" id="152421"/>
    <lineage>
        <taxon>Eukaryota</taxon>
        <taxon>Viridiplantae</taxon>
        <taxon>Streptophyta</taxon>
        <taxon>Embryophyta</taxon>
        <taxon>Tracheophyta</taxon>
        <taxon>Spermatophyta</taxon>
        <taxon>Magnoliopsida</taxon>
        <taxon>eudicotyledons</taxon>
        <taxon>Gunneridae</taxon>
        <taxon>Pentapetalae</taxon>
        <taxon>rosids</taxon>
        <taxon>malvids</taxon>
        <taxon>Malvales</taxon>
        <taxon>Dipterocarpaceae</taxon>
        <taxon>Rubroshorea</taxon>
    </lineage>
</organism>
<keyword evidence="4" id="KW-1185">Reference proteome</keyword>
<dbReference type="AlphaFoldDB" id="A0AAV5IVA5"/>
<proteinExistence type="inferred from homology"/>
<dbReference type="InterPro" id="IPR025659">
    <property type="entry name" value="Tubby-like_C"/>
</dbReference>
<evidence type="ECO:0000256" key="2">
    <source>
        <dbReference type="SAM" id="MobiDB-lite"/>
    </source>
</evidence>
<feature type="region of interest" description="Disordered" evidence="2">
    <location>
        <begin position="93"/>
        <end position="126"/>
    </location>
</feature>
<comment type="caution">
    <text evidence="3">The sequence shown here is derived from an EMBL/GenBank/DDBJ whole genome shotgun (WGS) entry which is preliminary data.</text>
</comment>
<evidence type="ECO:0000256" key="1">
    <source>
        <dbReference type="ARBA" id="ARBA00005437"/>
    </source>
</evidence>
<name>A0AAV5IVA5_9ROSI</name>
<reference evidence="3 4" key="1">
    <citation type="journal article" date="2021" name="Commun. Biol.">
        <title>The genome of Shorea leprosula (Dipterocarpaceae) highlights the ecological relevance of drought in aseasonal tropical rainforests.</title>
        <authorList>
            <person name="Ng K.K.S."/>
            <person name="Kobayashi M.J."/>
            <person name="Fawcett J.A."/>
            <person name="Hatakeyama M."/>
            <person name="Paape T."/>
            <person name="Ng C.H."/>
            <person name="Ang C.C."/>
            <person name="Tnah L.H."/>
            <person name="Lee C.T."/>
            <person name="Nishiyama T."/>
            <person name="Sese J."/>
            <person name="O'Brien M.J."/>
            <person name="Copetti D."/>
            <person name="Mohd Noor M.I."/>
            <person name="Ong R.C."/>
            <person name="Putra M."/>
            <person name="Sireger I.Z."/>
            <person name="Indrioko S."/>
            <person name="Kosugi Y."/>
            <person name="Izuno A."/>
            <person name="Isagi Y."/>
            <person name="Lee S.L."/>
            <person name="Shimizu K.K."/>
        </authorList>
    </citation>
    <scope>NUCLEOTIDE SEQUENCE [LARGE SCALE GENOMIC DNA]</scope>
    <source>
        <strain evidence="3">214</strain>
    </source>
</reference>
<accession>A0AAV5IVA5</accession>